<evidence type="ECO:0000313" key="3">
    <source>
        <dbReference type="EMBL" id="SOY32767.1"/>
    </source>
</evidence>
<dbReference type="SMART" id="SM00507">
    <property type="entry name" value="HNHc"/>
    <property type="match status" value="1"/>
</dbReference>
<evidence type="ECO:0000313" key="4">
    <source>
        <dbReference type="Proteomes" id="UP000236311"/>
    </source>
</evidence>
<organism evidence="3 4">
    <name type="scientific">Acetatifactor muris</name>
    <dbReference type="NCBI Taxonomy" id="879566"/>
    <lineage>
        <taxon>Bacteria</taxon>
        <taxon>Bacillati</taxon>
        <taxon>Bacillota</taxon>
        <taxon>Clostridia</taxon>
        <taxon>Lachnospirales</taxon>
        <taxon>Lachnospiraceae</taxon>
        <taxon>Acetatifactor</taxon>
    </lineage>
</organism>
<gene>
    <name evidence="3" type="ORF">AMURIS_05533</name>
</gene>
<reference evidence="3 4" key="1">
    <citation type="submission" date="2018-01" db="EMBL/GenBank/DDBJ databases">
        <authorList>
            <person name="Gaut B.S."/>
            <person name="Morton B.R."/>
            <person name="Clegg M.T."/>
            <person name="Duvall M.R."/>
        </authorList>
    </citation>
    <scope>NUCLEOTIDE SEQUENCE [LARGE SCALE GENOMIC DNA]</scope>
    <source>
        <strain evidence="3">GP69</strain>
    </source>
</reference>
<keyword evidence="4" id="KW-1185">Reference proteome</keyword>
<dbReference type="Proteomes" id="UP000236311">
    <property type="component" value="Unassembled WGS sequence"/>
</dbReference>
<dbReference type="RefSeq" id="WP_103242682.1">
    <property type="nucleotide sequence ID" value="NZ_JANJZD010000069.1"/>
</dbReference>
<dbReference type="EMBL" id="OFSM01000070">
    <property type="protein sequence ID" value="SOY32767.1"/>
    <property type="molecule type" value="Genomic_DNA"/>
</dbReference>
<dbReference type="CDD" id="cd00085">
    <property type="entry name" value="HNHc"/>
    <property type="match status" value="1"/>
</dbReference>
<accession>A0A2K4ZQM7</accession>
<proteinExistence type="predicted"/>
<evidence type="ECO:0000256" key="1">
    <source>
        <dbReference type="SAM" id="Coils"/>
    </source>
</evidence>
<sequence>MPNRLYKIPKEELQETLDKATGYINALKLLGIGGNSSKKALEKLIKKYNLSIEKLEKNRLEAINKGRRTNCIPLNEILVENSSYENMSRLKIRLISEKVKENKCEECGITEWNNKPLTLQIHHINGIHNDHRINNLKLLCPNCHLQTENYAGANNK</sequence>
<keyword evidence="1" id="KW-0175">Coiled coil</keyword>
<feature type="domain" description="HNH nuclease" evidence="2">
    <location>
        <begin position="94"/>
        <end position="145"/>
    </location>
</feature>
<dbReference type="GO" id="GO:0004519">
    <property type="term" value="F:endonuclease activity"/>
    <property type="evidence" value="ECO:0007669"/>
    <property type="project" value="InterPro"/>
</dbReference>
<name>A0A2K4ZQM7_9FIRM</name>
<protein>
    <recommendedName>
        <fullName evidence="2">HNH nuclease domain-containing protein</fullName>
    </recommendedName>
</protein>
<dbReference type="AlphaFoldDB" id="A0A2K4ZQM7"/>
<evidence type="ECO:0000259" key="2">
    <source>
        <dbReference type="SMART" id="SM00507"/>
    </source>
</evidence>
<dbReference type="Pfam" id="PF01844">
    <property type="entry name" value="HNH"/>
    <property type="match status" value="1"/>
</dbReference>
<dbReference type="InterPro" id="IPR003615">
    <property type="entry name" value="HNH_nuc"/>
</dbReference>
<dbReference type="InterPro" id="IPR002711">
    <property type="entry name" value="HNH"/>
</dbReference>
<dbReference type="GO" id="GO:0003676">
    <property type="term" value="F:nucleic acid binding"/>
    <property type="evidence" value="ECO:0007669"/>
    <property type="project" value="InterPro"/>
</dbReference>
<dbReference type="GO" id="GO:0008270">
    <property type="term" value="F:zinc ion binding"/>
    <property type="evidence" value="ECO:0007669"/>
    <property type="project" value="InterPro"/>
</dbReference>
<feature type="coiled-coil region" evidence="1">
    <location>
        <begin position="38"/>
        <end position="65"/>
    </location>
</feature>